<gene>
    <name evidence="2" type="ORF">CAEBREN_09976</name>
</gene>
<feature type="compositionally biased region" description="Low complexity" evidence="1">
    <location>
        <begin position="34"/>
        <end position="45"/>
    </location>
</feature>
<organism evidence="3">
    <name type="scientific">Caenorhabditis brenneri</name>
    <name type="common">Nematode worm</name>
    <dbReference type="NCBI Taxonomy" id="135651"/>
    <lineage>
        <taxon>Eukaryota</taxon>
        <taxon>Metazoa</taxon>
        <taxon>Ecdysozoa</taxon>
        <taxon>Nematoda</taxon>
        <taxon>Chromadorea</taxon>
        <taxon>Rhabditida</taxon>
        <taxon>Rhabditina</taxon>
        <taxon>Rhabditomorpha</taxon>
        <taxon>Rhabditoidea</taxon>
        <taxon>Rhabditidae</taxon>
        <taxon>Peloderinae</taxon>
        <taxon>Caenorhabditis</taxon>
    </lineage>
</organism>
<protein>
    <submittedName>
        <fullName evidence="2">Uncharacterized protein</fullName>
    </submittedName>
</protein>
<evidence type="ECO:0000313" key="3">
    <source>
        <dbReference type="Proteomes" id="UP000008068"/>
    </source>
</evidence>
<dbReference type="Proteomes" id="UP000008068">
    <property type="component" value="Unassembled WGS sequence"/>
</dbReference>
<dbReference type="InParanoid" id="G0NS28"/>
<keyword evidence="3" id="KW-1185">Reference proteome</keyword>
<feature type="region of interest" description="Disordered" evidence="1">
    <location>
        <begin position="1"/>
        <end position="48"/>
    </location>
</feature>
<reference evidence="3" key="1">
    <citation type="submission" date="2011-07" db="EMBL/GenBank/DDBJ databases">
        <authorList>
            <consortium name="Caenorhabditis brenneri Sequencing and Analysis Consortium"/>
            <person name="Wilson R.K."/>
        </authorList>
    </citation>
    <scope>NUCLEOTIDE SEQUENCE [LARGE SCALE GENOMIC DNA]</scope>
    <source>
        <strain evidence="3">PB2801</strain>
    </source>
</reference>
<dbReference type="EMBL" id="GL379935">
    <property type="protein sequence ID" value="EGT36466.1"/>
    <property type="molecule type" value="Genomic_DNA"/>
</dbReference>
<proteinExistence type="predicted"/>
<name>G0NS28_CAEBE</name>
<dbReference type="AlphaFoldDB" id="G0NS28"/>
<accession>G0NS28</accession>
<evidence type="ECO:0000313" key="2">
    <source>
        <dbReference type="EMBL" id="EGT36466.1"/>
    </source>
</evidence>
<dbReference type="HOGENOM" id="CLU_2499885_0_0_1"/>
<evidence type="ECO:0000256" key="1">
    <source>
        <dbReference type="SAM" id="MobiDB-lite"/>
    </source>
</evidence>
<sequence length="86" mass="9205">MPSEERTSNPSYDGVEEAHATVSSDFEPARTPITSASTSSATGSSTEDDDAFIYDCEIEKDLKLALENFALRLEKGLAVDAAKMDG</sequence>